<keyword evidence="3 6" id="KW-0812">Transmembrane</keyword>
<sequence>MGTYITAYLVQQNSSGTKNGMVLLTSLTVSSESVAMPLGGLMYRKVHVTFVTLLSCFLHCGAIALTYFSIQSGFVGLLITYGVLNGFGFGFGYSVLISCSAAWFPKHRGLVVGIVTGAFAAGGFVFTPIQTAYINPLNIKADNETR</sequence>
<evidence type="ECO:0000313" key="7">
    <source>
        <dbReference type="EMBL" id="KAA3682039.1"/>
    </source>
</evidence>
<keyword evidence="4 6" id="KW-1133">Transmembrane helix</keyword>
<comment type="subcellular location">
    <subcellularLocation>
        <location evidence="1">Membrane</location>
        <topology evidence="1">Multi-pass membrane protein</topology>
    </subcellularLocation>
</comment>
<gene>
    <name evidence="7" type="ORF">DEA37_0010143</name>
</gene>
<dbReference type="AlphaFoldDB" id="A0A5J4P2U8"/>
<dbReference type="Proteomes" id="UP000324629">
    <property type="component" value="Unassembled WGS sequence"/>
</dbReference>
<feature type="transmembrane region" description="Helical" evidence="6">
    <location>
        <begin position="74"/>
        <end position="97"/>
    </location>
</feature>
<keyword evidence="5 6" id="KW-0472">Membrane</keyword>
<dbReference type="InterPro" id="IPR036259">
    <property type="entry name" value="MFS_trans_sf"/>
</dbReference>
<dbReference type="Gene3D" id="1.20.1250.20">
    <property type="entry name" value="MFS general substrate transporter like domains"/>
    <property type="match status" value="1"/>
</dbReference>
<organism evidence="7 8">
    <name type="scientific">Paragonimus westermani</name>
    <dbReference type="NCBI Taxonomy" id="34504"/>
    <lineage>
        <taxon>Eukaryota</taxon>
        <taxon>Metazoa</taxon>
        <taxon>Spiralia</taxon>
        <taxon>Lophotrochozoa</taxon>
        <taxon>Platyhelminthes</taxon>
        <taxon>Trematoda</taxon>
        <taxon>Digenea</taxon>
        <taxon>Plagiorchiida</taxon>
        <taxon>Troglotremata</taxon>
        <taxon>Troglotrematidae</taxon>
        <taxon>Paragonimus</taxon>
    </lineage>
</organism>
<proteinExistence type="predicted"/>
<name>A0A5J4P2U8_9TREM</name>
<evidence type="ECO:0000256" key="3">
    <source>
        <dbReference type="ARBA" id="ARBA00022692"/>
    </source>
</evidence>
<accession>A0A5J4P2U8</accession>
<keyword evidence="8" id="KW-1185">Reference proteome</keyword>
<comment type="caution">
    <text evidence="7">The sequence shown here is derived from an EMBL/GenBank/DDBJ whole genome shotgun (WGS) entry which is preliminary data.</text>
</comment>
<dbReference type="GO" id="GO:0016020">
    <property type="term" value="C:membrane"/>
    <property type="evidence" value="ECO:0007669"/>
    <property type="project" value="UniProtKB-SubCell"/>
</dbReference>
<feature type="transmembrane region" description="Helical" evidence="6">
    <location>
        <begin position="109"/>
        <end position="129"/>
    </location>
</feature>
<dbReference type="InterPro" id="IPR052983">
    <property type="entry name" value="MFS_Riboflavin_Transporter"/>
</dbReference>
<feature type="transmembrane region" description="Helical" evidence="6">
    <location>
        <begin position="48"/>
        <end position="68"/>
    </location>
</feature>
<evidence type="ECO:0008006" key="9">
    <source>
        <dbReference type="Google" id="ProtNLM"/>
    </source>
</evidence>
<dbReference type="InterPro" id="IPR011701">
    <property type="entry name" value="MFS"/>
</dbReference>
<dbReference type="PANTHER" id="PTHR43385:SF1">
    <property type="entry name" value="RIBOFLAVIN TRANSPORTER RIBJ"/>
    <property type="match status" value="1"/>
</dbReference>
<dbReference type="EMBL" id="QNGE01000082">
    <property type="protein sequence ID" value="KAA3682039.1"/>
    <property type="molecule type" value="Genomic_DNA"/>
</dbReference>
<dbReference type="SUPFAM" id="SSF103473">
    <property type="entry name" value="MFS general substrate transporter"/>
    <property type="match status" value="1"/>
</dbReference>
<evidence type="ECO:0000256" key="4">
    <source>
        <dbReference type="ARBA" id="ARBA00022989"/>
    </source>
</evidence>
<evidence type="ECO:0000256" key="1">
    <source>
        <dbReference type="ARBA" id="ARBA00004141"/>
    </source>
</evidence>
<protein>
    <recommendedName>
        <fullName evidence="9">Major facilitator superfamily (MFS) profile domain-containing protein</fullName>
    </recommendedName>
</protein>
<evidence type="ECO:0000256" key="6">
    <source>
        <dbReference type="SAM" id="Phobius"/>
    </source>
</evidence>
<evidence type="ECO:0000256" key="5">
    <source>
        <dbReference type="ARBA" id="ARBA00023136"/>
    </source>
</evidence>
<dbReference type="GO" id="GO:0022857">
    <property type="term" value="F:transmembrane transporter activity"/>
    <property type="evidence" value="ECO:0007669"/>
    <property type="project" value="InterPro"/>
</dbReference>
<dbReference type="Pfam" id="PF07690">
    <property type="entry name" value="MFS_1"/>
    <property type="match status" value="1"/>
</dbReference>
<evidence type="ECO:0000256" key="2">
    <source>
        <dbReference type="ARBA" id="ARBA00022448"/>
    </source>
</evidence>
<reference evidence="7 8" key="1">
    <citation type="journal article" date="2019" name="Gigascience">
        <title>Whole-genome sequence of the oriental lung fluke Paragonimus westermani.</title>
        <authorList>
            <person name="Oey H."/>
            <person name="Zakrzewski M."/>
            <person name="Narain K."/>
            <person name="Devi K.R."/>
            <person name="Agatsuma T."/>
            <person name="Nawaratna S."/>
            <person name="Gobert G.N."/>
            <person name="Jones M.K."/>
            <person name="Ragan M.A."/>
            <person name="McManus D.P."/>
            <person name="Krause L."/>
        </authorList>
    </citation>
    <scope>NUCLEOTIDE SEQUENCE [LARGE SCALE GENOMIC DNA]</scope>
    <source>
        <strain evidence="7 8">IND2009</strain>
    </source>
</reference>
<keyword evidence="2" id="KW-0813">Transport</keyword>
<evidence type="ECO:0000313" key="8">
    <source>
        <dbReference type="Proteomes" id="UP000324629"/>
    </source>
</evidence>
<dbReference type="PANTHER" id="PTHR43385">
    <property type="entry name" value="RIBOFLAVIN TRANSPORTER RIBJ"/>
    <property type="match status" value="1"/>
</dbReference>